<dbReference type="Gene3D" id="3.30.60.190">
    <property type="match status" value="1"/>
</dbReference>
<dbReference type="GO" id="GO:0006338">
    <property type="term" value="P:chromatin remodeling"/>
    <property type="evidence" value="ECO:0007669"/>
    <property type="project" value="InterPro"/>
</dbReference>
<sequence length="268" mass="29882">MDGPAPDGDANTLKRSNRQKKKKKFFDDDASESVKPVLKVKLKAMKPKEKQINVVDTEEEKPPTPENVEEPVDDLVDDEEKWLQALEKGELDDNGDLPKAKDPLLMTARQRAKMDRIGAPSLIDEIPATPKEELSEEAKKKRDEKNKRRKLQAVKRAEENKKQTIERLVQSNKLNKDQSKGSGGKHSGIAMIKYTNTAEAAAMSFPEGFDYPLKAKRISAPPPTRTCAICGERRKYDCAKSGVALCSLACYKMNSSKVAPKNSMVVVE</sequence>
<reference evidence="3" key="1">
    <citation type="submission" date="2020-04" db="EMBL/GenBank/DDBJ databases">
        <authorList>
            <person name="Neveu A P."/>
        </authorList>
    </citation>
    <scope>NUCLEOTIDE SEQUENCE</scope>
    <source>
        <tissue evidence="3">Whole embryo</tissue>
    </source>
</reference>
<dbReference type="GO" id="GO:0031011">
    <property type="term" value="C:Ino80 complex"/>
    <property type="evidence" value="ECO:0007669"/>
    <property type="project" value="InterPro"/>
</dbReference>
<dbReference type="EMBL" id="LR790878">
    <property type="protein sequence ID" value="CAB3266740.1"/>
    <property type="molecule type" value="mRNA"/>
</dbReference>
<feature type="domain" description="INO80 complex subunit B-like conserved region" evidence="2">
    <location>
        <begin position="137"/>
        <end position="209"/>
    </location>
</feature>
<dbReference type="InterPro" id="IPR007529">
    <property type="entry name" value="Znf_HIT"/>
</dbReference>
<dbReference type="SUPFAM" id="SSF144232">
    <property type="entry name" value="HIT/MYND zinc finger-like"/>
    <property type="match status" value="1"/>
</dbReference>
<dbReference type="SMART" id="SM01406">
    <property type="entry name" value="PAPA-1"/>
    <property type="match status" value="1"/>
</dbReference>
<proteinExistence type="evidence at transcript level"/>
<feature type="compositionally biased region" description="Basic and acidic residues" evidence="1">
    <location>
        <begin position="155"/>
        <end position="165"/>
    </location>
</feature>
<feature type="compositionally biased region" description="Acidic residues" evidence="1">
    <location>
        <begin position="67"/>
        <end position="80"/>
    </location>
</feature>
<evidence type="ECO:0000259" key="2">
    <source>
        <dbReference type="SMART" id="SM01406"/>
    </source>
</evidence>
<gene>
    <name evidence="3" type="primary">Svep1-020</name>
</gene>
<feature type="region of interest" description="Disordered" evidence="1">
    <location>
        <begin position="46"/>
        <end position="185"/>
    </location>
</feature>
<feature type="compositionally biased region" description="Basic residues" evidence="1">
    <location>
        <begin position="15"/>
        <end position="24"/>
    </location>
</feature>
<feature type="compositionally biased region" description="Basic and acidic residues" evidence="1">
    <location>
        <begin position="87"/>
        <end position="102"/>
    </location>
</feature>
<name>A0A6F9DUQ0_9ASCI</name>
<organism evidence="3">
    <name type="scientific">Phallusia mammillata</name>
    <dbReference type="NCBI Taxonomy" id="59560"/>
    <lineage>
        <taxon>Eukaryota</taxon>
        <taxon>Metazoa</taxon>
        <taxon>Chordata</taxon>
        <taxon>Tunicata</taxon>
        <taxon>Ascidiacea</taxon>
        <taxon>Phlebobranchia</taxon>
        <taxon>Ascidiidae</taxon>
        <taxon>Phallusia</taxon>
    </lineage>
</organism>
<accession>A0A6F9DUQ0</accession>
<dbReference type="InterPro" id="IPR029523">
    <property type="entry name" value="INO80B/Ies2"/>
</dbReference>
<dbReference type="InterPro" id="IPR006880">
    <property type="entry name" value="INO80B_C"/>
</dbReference>
<feature type="region of interest" description="Disordered" evidence="1">
    <location>
        <begin position="1"/>
        <end position="32"/>
    </location>
</feature>
<dbReference type="PANTHER" id="PTHR21561">
    <property type="entry name" value="INO80 COMPLEX SUBUNIT B"/>
    <property type="match status" value="1"/>
</dbReference>
<dbReference type="PANTHER" id="PTHR21561:SF12">
    <property type="entry name" value="INO80 COMPLEX SUBUNIT B"/>
    <property type="match status" value="1"/>
</dbReference>
<evidence type="ECO:0000313" key="3">
    <source>
        <dbReference type="EMBL" id="CAB3266740.1"/>
    </source>
</evidence>
<protein>
    <submittedName>
        <fullName evidence="3">Sushi, von Willebrand factor type A, EGF and pentraxin domain-containing protein 1-like</fullName>
    </submittedName>
</protein>
<dbReference type="Pfam" id="PF04438">
    <property type="entry name" value="zf-HIT"/>
    <property type="match status" value="1"/>
</dbReference>
<dbReference type="Pfam" id="PF04795">
    <property type="entry name" value="PAPA-1"/>
    <property type="match status" value="1"/>
</dbReference>
<feature type="compositionally biased region" description="Basic and acidic residues" evidence="1">
    <location>
        <begin position="130"/>
        <end position="146"/>
    </location>
</feature>
<evidence type="ECO:0000256" key="1">
    <source>
        <dbReference type="SAM" id="MobiDB-lite"/>
    </source>
</evidence>
<dbReference type="AlphaFoldDB" id="A0A6F9DUQ0"/>